<dbReference type="InterPro" id="IPR001638">
    <property type="entry name" value="Solute-binding_3/MltF_N"/>
</dbReference>
<accession>A0ABS4KK65</accession>
<dbReference type="Gene3D" id="3.40.190.10">
    <property type="entry name" value="Periplasmic binding protein-like II"/>
    <property type="match status" value="2"/>
</dbReference>
<dbReference type="NCBIfam" id="TIGR00254">
    <property type="entry name" value="GGDEF"/>
    <property type="match status" value="1"/>
</dbReference>
<dbReference type="PANTHER" id="PTHR45138:SF9">
    <property type="entry name" value="DIGUANYLATE CYCLASE DGCM-RELATED"/>
    <property type="match status" value="1"/>
</dbReference>
<organism evidence="3 4">
    <name type="scientific">Acetoanaerobium pronyense</name>
    <dbReference type="NCBI Taxonomy" id="1482736"/>
    <lineage>
        <taxon>Bacteria</taxon>
        <taxon>Bacillati</taxon>
        <taxon>Bacillota</taxon>
        <taxon>Clostridia</taxon>
        <taxon>Peptostreptococcales</taxon>
        <taxon>Filifactoraceae</taxon>
        <taxon>Acetoanaerobium</taxon>
    </lineage>
</organism>
<dbReference type="InterPro" id="IPR029787">
    <property type="entry name" value="Nucleotide_cyclase"/>
</dbReference>
<dbReference type="Proteomes" id="UP001314903">
    <property type="component" value="Unassembled WGS sequence"/>
</dbReference>
<keyword evidence="1" id="KW-0472">Membrane</keyword>
<feature type="transmembrane region" description="Helical" evidence="1">
    <location>
        <begin position="261"/>
        <end position="285"/>
    </location>
</feature>
<name>A0ABS4KK65_9FIRM</name>
<dbReference type="Gene3D" id="3.30.70.270">
    <property type="match status" value="1"/>
</dbReference>
<evidence type="ECO:0000259" key="2">
    <source>
        <dbReference type="PROSITE" id="PS50887"/>
    </source>
</evidence>
<dbReference type="InterPro" id="IPR043128">
    <property type="entry name" value="Rev_trsase/Diguanyl_cyclase"/>
</dbReference>
<dbReference type="Pfam" id="PF00990">
    <property type="entry name" value="GGDEF"/>
    <property type="match status" value="1"/>
</dbReference>
<sequence length="513" mass="59042">MLPLSGCTFSSDTEIFLTDEEISWLNEHEGQIKIGYTTDYPPIEFLKDGEYVGMTADYFRLLEEKLGFKIKMVRYDAWPELLEDAKNKKVSGITAASKTEQSLEYFNFTVPYIFNPNVIITRKNFSEKLTFEKLNNSSMSIVAIEGFSVLDELKLNYPDLNYQTVANAKEGLRKVSFGEADAMIVQLISASLSIDSDNITNLMVNSETTYDSNLSIATRNDWPILNDIFNKGLAQITDSEKNAIKSKWVPLYQNKFYDNPYFLPILIAIIDFFIFLFIIIFLWNITLKKKVREKTAELEKSKEELYFKSYHDDLTKLYNRAYYNEQIEYYSLNPVLPFTIIIADLNGLKIVNDTFGHEKGDILIKKIARILKDECREKEIIARIGGDEFVILMPQTSYEDALALCENIKQACLNADKYPIAPSIALGAATQMHKDESLQSVFNKAEDMMYENKKINKDKTYLTFIDSLKYQLNNLDPEDSDQRIKIQNLAIELGKRLSLSEKEINELIELSDL</sequence>
<protein>
    <submittedName>
        <fullName evidence="3">Diguanylate cyclase (GGDEF)-like protein</fullName>
    </submittedName>
</protein>
<dbReference type="PROSITE" id="PS50887">
    <property type="entry name" value="GGDEF"/>
    <property type="match status" value="1"/>
</dbReference>
<dbReference type="CDD" id="cd01007">
    <property type="entry name" value="PBP2_BvgS_HisK_like"/>
    <property type="match status" value="1"/>
</dbReference>
<dbReference type="RefSeq" id="WP_209661232.1">
    <property type="nucleotide sequence ID" value="NZ_JAGGLI010000022.1"/>
</dbReference>
<comment type="caution">
    <text evidence="3">The sequence shown here is derived from an EMBL/GenBank/DDBJ whole genome shotgun (WGS) entry which is preliminary data.</text>
</comment>
<evidence type="ECO:0000256" key="1">
    <source>
        <dbReference type="SAM" id="Phobius"/>
    </source>
</evidence>
<dbReference type="SMART" id="SM00062">
    <property type="entry name" value="PBPb"/>
    <property type="match status" value="1"/>
</dbReference>
<reference evidence="3 4" key="1">
    <citation type="submission" date="2021-03" db="EMBL/GenBank/DDBJ databases">
        <title>Genomic Encyclopedia of Type Strains, Phase IV (KMG-IV): sequencing the most valuable type-strain genomes for metagenomic binning, comparative biology and taxonomic classification.</title>
        <authorList>
            <person name="Goeker M."/>
        </authorList>
    </citation>
    <scope>NUCLEOTIDE SEQUENCE [LARGE SCALE GENOMIC DNA]</scope>
    <source>
        <strain evidence="3 4">DSM 27512</strain>
    </source>
</reference>
<feature type="domain" description="GGDEF" evidence="2">
    <location>
        <begin position="336"/>
        <end position="465"/>
    </location>
</feature>
<gene>
    <name evidence="3" type="ORF">J2Z35_001981</name>
</gene>
<keyword evidence="4" id="KW-1185">Reference proteome</keyword>
<dbReference type="SUPFAM" id="SSF55073">
    <property type="entry name" value="Nucleotide cyclase"/>
    <property type="match status" value="1"/>
</dbReference>
<keyword evidence="1" id="KW-0812">Transmembrane</keyword>
<dbReference type="PANTHER" id="PTHR45138">
    <property type="entry name" value="REGULATORY COMPONENTS OF SENSORY TRANSDUCTION SYSTEM"/>
    <property type="match status" value="1"/>
</dbReference>
<proteinExistence type="predicted"/>
<evidence type="ECO:0000313" key="4">
    <source>
        <dbReference type="Proteomes" id="UP001314903"/>
    </source>
</evidence>
<dbReference type="EMBL" id="JAGGLI010000022">
    <property type="protein sequence ID" value="MBP2028180.1"/>
    <property type="molecule type" value="Genomic_DNA"/>
</dbReference>
<dbReference type="SUPFAM" id="SSF53850">
    <property type="entry name" value="Periplasmic binding protein-like II"/>
    <property type="match status" value="1"/>
</dbReference>
<dbReference type="InterPro" id="IPR000160">
    <property type="entry name" value="GGDEF_dom"/>
</dbReference>
<evidence type="ECO:0000313" key="3">
    <source>
        <dbReference type="EMBL" id="MBP2028180.1"/>
    </source>
</evidence>
<dbReference type="CDD" id="cd01949">
    <property type="entry name" value="GGDEF"/>
    <property type="match status" value="1"/>
</dbReference>
<dbReference type="Pfam" id="PF00497">
    <property type="entry name" value="SBP_bac_3"/>
    <property type="match status" value="1"/>
</dbReference>
<keyword evidence="1" id="KW-1133">Transmembrane helix</keyword>
<dbReference type="InterPro" id="IPR050469">
    <property type="entry name" value="Diguanylate_Cyclase"/>
</dbReference>
<dbReference type="SMART" id="SM00267">
    <property type="entry name" value="GGDEF"/>
    <property type="match status" value="1"/>
</dbReference>